<dbReference type="PANTHER" id="PTHR34187">
    <property type="entry name" value="FGR18P"/>
    <property type="match status" value="1"/>
</dbReference>
<evidence type="ECO:0000256" key="5">
    <source>
        <dbReference type="ARBA" id="ARBA00023136"/>
    </source>
</evidence>
<reference evidence="8" key="1">
    <citation type="submission" date="2023-06" db="EMBL/GenBank/DDBJ databases">
        <title>SYSU T00b26.</title>
        <authorList>
            <person name="Gao L."/>
            <person name="Fang B.-Z."/>
            <person name="Li W.-J."/>
        </authorList>
    </citation>
    <scope>NUCLEOTIDE SEQUENCE</scope>
    <source>
        <strain evidence="8">SYSU T00b26</strain>
    </source>
</reference>
<keyword evidence="3 6" id="KW-0812">Transmembrane</keyword>
<name>A0ABT8G0C7_9MICO</name>
<evidence type="ECO:0000313" key="9">
    <source>
        <dbReference type="Proteomes" id="UP001172738"/>
    </source>
</evidence>
<dbReference type="InterPro" id="IPR052053">
    <property type="entry name" value="IM_YidH-like"/>
</dbReference>
<dbReference type="RefSeq" id="WP_301127296.1">
    <property type="nucleotide sequence ID" value="NZ_JAUHPV010000003.1"/>
</dbReference>
<evidence type="ECO:0000256" key="1">
    <source>
        <dbReference type="ARBA" id="ARBA00004651"/>
    </source>
</evidence>
<keyword evidence="9" id="KW-1185">Reference proteome</keyword>
<feature type="transmembrane region" description="Helical" evidence="6">
    <location>
        <begin position="35"/>
        <end position="55"/>
    </location>
</feature>
<dbReference type="Pfam" id="PF02656">
    <property type="entry name" value="DUF202"/>
    <property type="match status" value="1"/>
</dbReference>
<keyword evidence="4 6" id="KW-1133">Transmembrane helix</keyword>
<feature type="transmembrane region" description="Helical" evidence="6">
    <location>
        <begin position="104"/>
        <end position="124"/>
    </location>
</feature>
<dbReference type="InterPro" id="IPR003807">
    <property type="entry name" value="DUF202"/>
</dbReference>
<dbReference type="PANTHER" id="PTHR34187:SF2">
    <property type="entry name" value="DUF202 DOMAIN-CONTAINING PROTEIN"/>
    <property type="match status" value="1"/>
</dbReference>
<keyword evidence="5 6" id="KW-0472">Membrane</keyword>
<evidence type="ECO:0000256" key="4">
    <source>
        <dbReference type="ARBA" id="ARBA00022989"/>
    </source>
</evidence>
<evidence type="ECO:0000256" key="3">
    <source>
        <dbReference type="ARBA" id="ARBA00022692"/>
    </source>
</evidence>
<gene>
    <name evidence="8" type="ORF">QQX04_06275</name>
</gene>
<evidence type="ECO:0000313" key="8">
    <source>
        <dbReference type="EMBL" id="MDN4472596.1"/>
    </source>
</evidence>
<organism evidence="8 9">
    <name type="scientific">Demequina zhanjiangensis</name>
    <dbReference type="NCBI Taxonomy" id="3051659"/>
    <lineage>
        <taxon>Bacteria</taxon>
        <taxon>Bacillati</taxon>
        <taxon>Actinomycetota</taxon>
        <taxon>Actinomycetes</taxon>
        <taxon>Micrococcales</taxon>
        <taxon>Demequinaceae</taxon>
        <taxon>Demequina</taxon>
    </lineage>
</organism>
<proteinExistence type="predicted"/>
<dbReference type="Proteomes" id="UP001172738">
    <property type="component" value="Unassembled WGS sequence"/>
</dbReference>
<keyword evidence="2" id="KW-1003">Cell membrane</keyword>
<dbReference type="EMBL" id="JAUHPV010000003">
    <property type="protein sequence ID" value="MDN4472596.1"/>
    <property type="molecule type" value="Genomic_DNA"/>
</dbReference>
<evidence type="ECO:0000256" key="2">
    <source>
        <dbReference type="ARBA" id="ARBA00022475"/>
    </source>
</evidence>
<evidence type="ECO:0000256" key="6">
    <source>
        <dbReference type="SAM" id="Phobius"/>
    </source>
</evidence>
<comment type="caution">
    <text evidence="8">The sequence shown here is derived from an EMBL/GenBank/DDBJ whole genome shotgun (WGS) entry which is preliminary data.</text>
</comment>
<sequence>MPKDSGAAPQRFPRHVYRAGDEPDARFSMANERTFLAWIRTALALIAAGLALEAFEVPIAPGLRAGAALGLLLLGILAALQAWVGWVRTERAMREGRPLEPPRLAVVLVIGLIAAAVAVAVGLAL</sequence>
<evidence type="ECO:0000259" key="7">
    <source>
        <dbReference type="Pfam" id="PF02656"/>
    </source>
</evidence>
<feature type="domain" description="DUF202" evidence="7">
    <location>
        <begin position="26"/>
        <end position="92"/>
    </location>
</feature>
<accession>A0ABT8G0C7</accession>
<protein>
    <submittedName>
        <fullName evidence="8">DUF202 domain-containing protein</fullName>
    </submittedName>
</protein>
<comment type="subcellular location">
    <subcellularLocation>
        <location evidence="1">Cell membrane</location>
        <topology evidence="1">Multi-pass membrane protein</topology>
    </subcellularLocation>
</comment>
<feature type="transmembrane region" description="Helical" evidence="6">
    <location>
        <begin position="67"/>
        <end position="84"/>
    </location>
</feature>